<evidence type="ECO:0000313" key="2">
    <source>
        <dbReference type="EMBL" id="OBY11374.1"/>
    </source>
</evidence>
<organism evidence="2 3">
    <name type="scientific">Clostridium paraputrificum</name>
    <dbReference type="NCBI Taxonomy" id="29363"/>
    <lineage>
        <taxon>Bacteria</taxon>
        <taxon>Bacillati</taxon>
        <taxon>Bacillota</taxon>
        <taxon>Clostridia</taxon>
        <taxon>Eubacteriales</taxon>
        <taxon>Clostridiaceae</taxon>
        <taxon>Clostridium</taxon>
    </lineage>
</organism>
<sequence>MNRIKLGVYFIPGIFILLLSSILYLILEYHTFGGISILLLIGLYPIVSVLQGVFVTLNSYNIYLAIIISAFFIYITFLLYFNKSLYVYMVIYLILEFISYIFVKIFKEK</sequence>
<feature type="transmembrane region" description="Helical" evidence="1">
    <location>
        <begin position="86"/>
        <end position="106"/>
    </location>
</feature>
<protein>
    <submittedName>
        <fullName evidence="2">Uncharacterized protein</fullName>
    </submittedName>
</protein>
<keyword evidence="1" id="KW-0472">Membrane</keyword>
<feature type="transmembrane region" description="Helical" evidence="1">
    <location>
        <begin position="33"/>
        <end position="55"/>
    </location>
</feature>
<evidence type="ECO:0000256" key="1">
    <source>
        <dbReference type="SAM" id="Phobius"/>
    </source>
</evidence>
<proteinExistence type="predicted"/>
<keyword evidence="1" id="KW-1133">Transmembrane helix</keyword>
<evidence type="ECO:0000313" key="3">
    <source>
        <dbReference type="Proteomes" id="UP000092714"/>
    </source>
</evidence>
<dbReference type="AlphaFoldDB" id="A0A174DFG9"/>
<accession>A0A174DFG9</accession>
<reference evidence="2 3" key="1">
    <citation type="submission" date="2016-06" db="EMBL/GenBank/DDBJ databases">
        <authorList>
            <person name="Kjaerup R.B."/>
            <person name="Dalgaard T.S."/>
            <person name="Juul-Madsen H.R."/>
        </authorList>
    </citation>
    <scope>NUCLEOTIDE SEQUENCE [LARGE SCALE GENOMIC DNA]</scope>
    <source>
        <strain evidence="2 3">373-A1</strain>
    </source>
</reference>
<feature type="transmembrane region" description="Helical" evidence="1">
    <location>
        <begin position="62"/>
        <end position="80"/>
    </location>
</feature>
<keyword evidence="1" id="KW-0812">Transmembrane</keyword>
<gene>
    <name evidence="2" type="ORF">CP373A1_05315</name>
</gene>
<dbReference type="EMBL" id="MAPZ01000014">
    <property type="protein sequence ID" value="OBY11374.1"/>
    <property type="molecule type" value="Genomic_DNA"/>
</dbReference>
<keyword evidence="3" id="KW-1185">Reference proteome</keyword>
<name>A0A174DFG9_9CLOT</name>
<feature type="transmembrane region" description="Helical" evidence="1">
    <location>
        <begin position="7"/>
        <end position="27"/>
    </location>
</feature>
<comment type="caution">
    <text evidence="2">The sequence shown here is derived from an EMBL/GenBank/DDBJ whole genome shotgun (WGS) entry which is preliminary data.</text>
</comment>
<dbReference type="Proteomes" id="UP000092714">
    <property type="component" value="Unassembled WGS sequence"/>
</dbReference>